<name>A0ABR3NV07_9TELE</name>
<evidence type="ECO:0000313" key="1">
    <source>
        <dbReference type="EMBL" id="KAL1280878.1"/>
    </source>
</evidence>
<reference evidence="1 2" key="1">
    <citation type="submission" date="2023-09" db="EMBL/GenBank/DDBJ databases">
        <authorList>
            <person name="Wang M."/>
        </authorList>
    </citation>
    <scope>NUCLEOTIDE SEQUENCE [LARGE SCALE GENOMIC DNA]</scope>
    <source>
        <strain evidence="1">GT-2023</strain>
        <tissue evidence="1">Liver</tissue>
    </source>
</reference>
<keyword evidence="2" id="KW-1185">Reference proteome</keyword>
<dbReference type="EMBL" id="JAYMGO010000002">
    <property type="protein sequence ID" value="KAL1280878.1"/>
    <property type="molecule type" value="Genomic_DNA"/>
</dbReference>
<accession>A0ABR3NV07</accession>
<proteinExistence type="predicted"/>
<dbReference type="Proteomes" id="UP001558613">
    <property type="component" value="Unassembled WGS sequence"/>
</dbReference>
<evidence type="ECO:0000313" key="2">
    <source>
        <dbReference type="Proteomes" id="UP001558613"/>
    </source>
</evidence>
<comment type="caution">
    <text evidence="1">The sequence shown here is derived from an EMBL/GenBank/DDBJ whole genome shotgun (WGS) entry which is preliminary data.</text>
</comment>
<gene>
    <name evidence="1" type="ORF">QQF64_015478</name>
</gene>
<organism evidence="1 2">
    <name type="scientific">Cirrhinus molitorella</name>
    <name type="common">mud carp</name>
    <dbReference type="NCBI Taxonomy" id="172907"/>
    <lineage>
        <taxon>Eukaryota</taxon>
        <taxon>Metazoa</taxon>
        <taxon>Chordata</taxon>
        <taxon>Craniata</taxon>
        <taxon>Vertebrata</taxon>
        <taxon>Euteleostomi</taxon>
        <taxon>Actinopterygii</taxon>
        <taxon>Neopterygii</taxon>
        <taxon>Teleostei</taxon>
        <taxon>Ostariophysi</taxon>
        <taxon>Cypriniformes</taxon>
        <taxon>Cyprinidae</taxon>
        <taxon>Labeoninae</taxon>
        <taxon>Labeonini</taxon>
        <taxon>Cirrhinus</taxon>
    </lineage>
</organism>
<sequence>MQPATRSSIPKALGVKGLIRLTVFPALCLSFSLKVEPYGTCGTVRSYRCGNSGKLSFISSDRLAFRHCPAAHLTETAAQLQKSTLSSVILHKEAKAQMQEFIDTERCRHSEKYLILIADTQHSMVKVLLEGHAEAHITRFQPVMPAHITLYASTAEISFSIPFFSRSHPHGSGVLQGRRK</sequence>
<protein>
    <submittedName>
        <fullName evidence="1">Uncharacterized protein</fullName>
    </submittedName>
</protein>